<dbReference type="AlphaFoldDB" id="A0A7Y0M0R4"/>
<dbReference type="GO" id="GO:0015074">
    <property type="term" value="P:DNA integration"/>
    <property type="evidence" value="ECO:0007669"/>
    <property type="project" value="InterPro"/>
</dbReference>
<feature type="region of interest" description="Disordered" evidence="1">
    <location>
        <begin position="142"/>
        <end position="196"/>
    </location>
</feature>
<evidence type="ECO:0000313" key="4">
    <source>
        <dbReference type="Proteomes" id="UP000562124"/>
    </source>
</evidence>
<dbReference type="InterPro" id="IPR001584">
    <property type="entry name" value="Integrase_cat-core"/>
</dbReference>
<gene>
    <name evidence="3" type="ORF">HIR71_14890</name>
</gene>
<name>A0A7Y0M0R4_CELFI</name>
<dbReference type="InterPro" id="IPR036397">
    <property type="entry name" value="RNaseH_sf"/>
</dbReference>
<dbReference type="Pfam" id="PF00665">
    <property type="entry name" value="rve"/>
    <property type="match status" value="1"/>
</dbReference>
<dbReference type="SUPFAM" id="SSF53098">
    <property type="entry name" value="Ribonuclease H-like"/>
    <property type="match status" value="1"/>
</dbReference>
<dbReference type="InterPro" id="IPR012337">
    <property type="entry name" value="RNaseH-like_sf"/>
</dbReference>
<protein>
    <submittedName>
        <fullName evidence="3">DDE-type integrase/transposase/recombinase</fullName>
    </submittedName>
</protein>
<organism evidence="3 4">
    <name type="scientific">Cellulomonas fimi</name>
    <dbReference type="NCBI Taxonomy" id="1708"/>
    <lineage>
        <taxon>Bacteria</taxon>
        <taxon>Bacillati</taxon>
        <taxon>Actinomycetota</taxon>
        <taxon>Actinomycetes</taxon>
        <taxon>Micrococcales</taxon>
        <taxon>Cellulomonadaceae</taxon>
        <taxon>Cellulomonas</taxon>
    </lineage>
</organism>
<feature type="compositionally biased region" description="Basic and acidic residues" evidence="1">
    <location>
        <begin position="142"/>
        <end position="175"/>
    </location>
</feature>
<evidence type="ECO:0000256" key="1">
    <source>
        <dbReference type="SAM" id="MobiDB-lite"/>
    </source>
</evidence>
<dbReference type="InterPro" id="IPR050900">
    <property type="entry name" value="Transposase_IS3/IS150/IS904"/>
</dbReference>
<evidence type="ECO:0000313" key="3">
    <source>
        <dbReference type="EMBL" id="NMR21486.1"/>
    </source>
</evidence>
<accession>A0A7Y0M0R4</accession>
<dbReference type="Gene3D" id="3.30.420.10">
    <property type="entry name" value="Ribonuclease H-like superfamily/Ribonuclease H"/>
    <property type="match status" value="1"/>
</dbReference>
<reference evidence="3 4" key="1">
    <citation type="submission" date="2020-04" db="EMBL/GenBank/DDBJ databases">
        <title>Sequencing and Assembly of C. fimi.</title>
        <authorList>
            <person name="Ramsey A.R."/>
        </authorList>
    </citation>
    <scope>NUCLEOTIDE SEQUENCE [LARGE SCALE GENOMIC DNA]</scope>
    <source>
        <strain evidence="3 4">SB</strain>
    </source>
</reference>
<evidence type="ECO:0000259" key="2">
    <source>
        <dbReference type="Pfam" id="PF00665"/>
    </source>
</evidence>
<dbReference type="PANTHER" id="PTHR46889:SF4">
    <property type="entry name" value="TRANSPOSASE INSO FOR INSERTION SEQUENCE ELEMENT IS911B-RELATED"/>
    <property type="match status" value="1"/>
</dbReference>
<comment type="caution">
    <text evidence="3">The sequence shown here is derived from an EMBL/GenBank/DDBJ whole genome shotgun (WGS) entry which is preliminary data.</text>
</comment>
<sequence>MADELERAGHDVGERPVWRLWSQQRLWSATVRKSRRGAAKTPGPTVHDDHVQRNFTAARPDQVWVTDITEHPASEGKLYCCAIKDLFSNRIVGYAVEDRMTAQLAITALRTAVARRQPGGVAIEREASRSRVSTRRRLRAFGGERGDELKGVDHGRRAPHDRRGVCQVSDPRRDSALLARPRPRASVFPGSSGSRV</sequence>
<feature type="domain" description="Integrase catalytic" evidence="2">
    <location>
        <begin position="58"/>
        <end position="119"/>
    </location>
</feature>
<dbReference type="Proteomes" id="UP000562124">
    <property type="component" value="Unassembled WGS sequence"/>
</dbReference>
<dbReference type="GO" id="GO:0003676">
    <property type="term" value="F:nucleic acid binding"/>
    <property type="evidence" value="ECO:0007669"/>
    <property type="project" value="InterPro"/>
</dbReference>
<dbReference type="PANTHER" id="PTHR46889">
    <property type="entry name" value="TRANSPOSASE INSF FOR INSERTION SEQUENCE IS3B-RELATED"/>
    <property type="match status" value="1"/>
</dbReference>
<keyword evidence="4" id="KW-1185">Reference proteome</keyword>
<dbReference type="EMBL" id="JABCJJ010000037">
    <property type="protein sequence ID" value="NMR21486.1"/>
    <property type="molecule type" value="Genomic_DNA"/>
</dbReference>
<proteinExistence type="predicted"/>